<dbReference type="OrthoDB" id="9766277at2"/>
<accession>A0A6I4W0C0</accession>
<name>A0A6I4W0C0_9ACTN</name>
<organism evidence="3 4">
    <name type="scientific">Actinomadura rayongensis</name>
    <dbReference type="NCBI Taxonomy" id="1429076"/>
    <lineage>
        <taxon>Bacteria</taxon>
        <taxon>Bacillati</taxon>
        <taxon>Actinomycetota</taxon>
        <taxon>Actinomycetes</taxon>
        <taxon>Streptosporangiales</taxon>
        <taxon>Thermomonosporaceae</taxon>
        <taxon>Actinomadura</taxon>
    </lineage>
</organism>
<gene>
    <name evidence="3" type="ORF">GQ466_02835</name>
</gene>
<feature type="coiled-coil region" evidence="1">
    <location>
        <begin position="134"/>
        <end position="182"/>
    </location>
</feature>
<dbReference type="Proteomes" id="UP000431901">
    <property type="component" value="Unassembled WGS sequence"/>
</dbReference>
<dbReference type="SUPFAM" id="SSF53955">
    <property type="entry name" value="Lysozyme-like"/>
    <property type="match status" value="1"/>
</dbReference>
<dbReference type="AlphaFoldDB" id="A0A6I4W0C0"/>
<dbReference type="Gene3D" id="1.10.530.10">
    <property type="match status" value="1"/>
</dbReference>
<keyword evidence="1" id="KW-0175">Coiled coil</keyword>
<proteinExistence type="predicted"/>
<evidence type="ECO:0000256" key="2">
    <source>
        <dbReference type="SAM" id="MobiDB-lite"/>
    </source>
</evidence>
<evidence type="ECO:0000256" key="1">
    <source>
        <dbReference type="SAM" id="Coils"/>
    </source>
</evidence>
<feature type="compositionally biased region" description="Basic residues" evidence="2">
    <location>
        <begin position="7"/>
        <end position="21"/>
    </location>
</feature>
<dbReference type="EMBL" id="WUTW01000001">
    <property type="protein sequence ID" value="MXQ62963.1"/>
    <property type="molecule type" value="Genomic_DNA"/>
</dbReference>
<feature type="compositionally biased region" description="Pro residues" evidence="2">
    <location>
        <begin position="29"/>
        <end position="45"/>
    </location>
</feature>
<protein>
    <submittedName>
        <fullName evidence="3">Lytic transglycosylase domain-containing protein</fullName>
    </submittedName>
</protein>
<comment type="caution">
    <text evidence="3">The sequence shown here is derived from an EMBL/GenBank/DDBJ whole genome shotgun (WGS) entry which is preliminary data.</text>
</comment>
<reference evidence="3 4" key="1">
    <citation type="submission" date="2019-12" db="EMBL/GenBank/DDBJ databases">
        <title>Nocardia macrotermitis sp. nov. and Nocardia aurantia sp. nov., isolated from the gut of the fungus growing-termite Macrotermes natalensis.</title>
        <authorList>
            <person name="Christine B."/>
            <person name="Rene B."/>
        </authorList>
    </citation>
    <scope>NUCLEOTIDE SEQUENCE [LARGE SCALE GENOMIC DNA]</scope>
    <source>
        <strain evidence="3 4">DSM 102126</strain>
    </source>
</reference>
<dbReference type="InterPro" id="IPR023346">
    <property type="entry name" value="Lysozyme-like_dom_sf"/>
</dbReference>
<evidence type="ECO:0000313" key="4">
    <source>
        <dbReference type="Proteomes" id="UP000431901"/>
    </source>
</evidence>
<keyword evidence="4" id="KW-1185">Reference proteome</keyword>
<evidence type="ECO:0000313" key="3">
    <source>
        <dbReference type="EMBL" id="MXQ62963.1"/>
    </source>
</evidence>
<feature type="region of interest" description="Disordered" evidence="2">
    <location>
        <begin position="1"/>
        <end position="61"/>
    </location>
</feature>
<sequence length="283" mass="30995">MPQSHGTRGRSSSRVRGGTRRRGTDRPPRGPAPHEPADAPPPPGPHDGEPPSGPYDGYDGEPRRPLAVRILTHNATIAGGCLALVATVTLVFDPSTFTGHRAQPPASVRGLSANEMLDRWKASDMDPLAANIVANAKERAYKEQQAELARLRAKAKRDAAARAKLEAIRKREEERKRLARMNPSAAQNKAFGQKMNAARGWGRCWPSLLTLWNHESGWNERAMNPGSGAYGIPQALPGSKLASAGPDWRTSSPTQIAWGLGYIKARYHDPCGAWAWWSSHHWY</sequence>
<dbReference type="RefSeq" id="WP_161101181.1">
    <property type="nucleotide sequence ID" value="NZ_JBHLYI010000002.1"/>
</dbReference>